<feature type="domain" description="Cytochrome b561" evidence="13">
    <location>
        <begin position="34"/>
        <end position="229"/>
    </location>
</feature>
<dbReference type="Pfam" id="PF03188">
    <property type="entry name" value="Cytochrom_B561"/>
    <property type="match status" value="1"/>
</dbReference>
<evidence type="ECO:0000256" key="8">
    <source>
        <dbReference type="ARBA" id="ARBA00022989"/>
    </source>
</evidence>
<feature type="transmembrane region" description="Helical" evidence="12">
    <location>
        <begin position="104"/>
        <end position="123"/>
    </location>
</feature>
<evidence type="ECO:0000256" key="2">
    <source>
        <dbReference type="ARBA" id="ARBA00004141"/>
    </source>
</evidence>
<evidence type="ECO:0000256" key="12">
    <source>
        <dbReference type="SAM" id="Phobius"/>
    </source>
</evidence>
<keyword evidence="10 12" id="KW-0472">Membrane</keyword>
<protein>
    <recommendedName>
        <fullName evidence="11">ascorbate ferrireductase (transmembrane)</fullName>
        <ecNumber evidence="11">7.2.1.3</ecNumber>
    </recommendedName>
</protein>
<dbReference type="AlphaFoldDB" id="A0A921YKR5"/>
<evidence type="ECO:0000256" key="1">
    <source>
        <dbReference type="ARBA" id="ARBA00001970"/>
    </source>
</evidence>
<dbReference type="EC" id="7.2.1.3" evidence="11"/>
<dbReference type="InterPro" id="IPR045150">
    <property type="entry name" value="CYB561D1/2"/>
</dbReference>
<dbReference type="GO" id="GO:0140575">
    <property type="term" value="F:transmembrane monodehydroascorbate reductase activity"/>
    <property type="evidence" value="ECO:0007669"/>
    <property type="project" value="InterPro"/>
</dbReference>
<feature type="transmembrane region" description="Helical" evidence="12">
    <location>
        <begin position="170"/>
        <end position="192"/>
    </location>
</feature>
<keyword evidence="15" id="KW-1185">Reference proteome</keyword>
<comment type="subcellular location">
    <subcellularLocation>
        <location evidence="2">Membrane</location>
        <topology evidence="2">Multi-pass membrane protein</topology>
    </subcellularLocation>
</comment>
<sequence>MASTSTDIENSRSAPTTQLDANEYKLKIFQSTLNCIVHITIGATVFVTLMFAFRNGLPIGTTSLHVTLCVIGYQLLMAQATLALSPSNGWTAHLKLVHKRRIHWVLQIVGSGMAIAGTLIMSLEKTVNWNTLHGKFGLVALVFTVVSLVNGFASLYAFELRKCIPGILSKLTHICFGIVAFAASSICLIYGFDKNFFKNWATIPVTNTLIAFTTIFTVIIIIDPFISFYRKSRSLFSR</sequence>
<evidence type="ECO:0000256" key="4">
    <source>
        <dbReference type="ARBA" id="ARBA00022617"/>
    </source>
</evidence>
<evidence type="ECO:0000313" key="15">
    <source>
        <dbReference type="Proteomes" id="UP000791440"/>
    </source>
</evidence>
<feature type="transmembrane region" description="Helical" evidence="12">
    <location>
        <begin position="204"/>
        <end position="229"/>
    </location>
</feature>
<evidence type="ECO:0000256" key="6">
    <source>
        <dbReference type="ARBA" id="ARBA00022723"/>
    </source>
</evidence>
<organism evidence="14 15">
    <name type="scientific">Manduca sexta</name>
    <name type="common">Tobacco hawkmoth</name>
    <name type="synonym">Tobacco hornworm</name>
    <dbReference type="NCBI Taxonomy" id="7130"/>
    <lineage>
        <taxon>Eukaryota</taxon>
        <taxon>Metazoa</taxon>
        <taxon>Ecdysozoa</taxon>
        <taxon>Arthropoda</taxon>
        <taxon>Hexapoda</taxon>
        <taxon>Insecta</taxon>
        <taxon>Pterygota</taxon>
        <taxon>Neoptera</taxon>
        <taxon>Endopterygota</taxon>
        <taxon>Lepidoptera</taxon>
        <taxon>Glossata</taxon>
        <taxon>Ditrysia</taxon>
        <taxon>Bombycoidea</taxon>
        <taxon>Sphingidae</taxon>
        <taxon>Sphinginae</taxon>
        <taxon>Sphingini</taxon>
        <taxon>Manduca</taxon>
    </lineage>
</organism>
<dbReference type="EMBL" id="JH668283">
    <property type="protein sequence ID" value="KAG6441016.1"/>
    <property type="molecule type" value="Genomic_DNA"/>
</dbReference>
<keyword evidence="7" id="KW-0249">Electron transport</keyword>
<evidence type="ECO:0000259" key="13">
    <source>
        <dbReference type="PROSITE" id="PS50939"/>
    </source>
</evidence>
<dbReference type="Proteomes" id="UP000791440">
    <property type="component" value="Unassembled WGS sequence"/>
</dbReference>
<dbReference type="GO" id="GO:0140571">
    <property type="term" value="F:transmembrane ascorbate ferrireductase activity"/>
    <property type="evidence" value="ECO:0007669"/>
    <property type="project" value="UniProtKB-EC"/>
</dbReference>
<accession>A0A921YKR5</accession>
<evidence type="ECO:0000256" key="7">
    <source>
        <dbReference type="ARBA" id="ARBA00022982"/>
    </source>
</evidence>
<evidence type="ECO:0000256" key="3">
    <source>
        <dbReference type="ARBA" id="ARBA00022448"/>
    </source>
</evidence>
<dbReference type="OrthoDB" id="432881at2759"/>
<dbReference type="PANTHER" id="PTHR15422">
    <property type="entry name" value="OS05G0565100 PROTEIN"/>
    <property type="match status" value="1"/>
</dbReference>
<reference evidence="14" key="1">
    <citation type="journal article" date="2016" name="Insect Biochem. Mol. Biol.">
        <title>Multifaceted biological insights from a draft genome sequence of the tobacco hornworm moth, Manduca sexta.</title>
        <authorList>
            <person name="Kanost M.R."/>
            <person name="Arrese E.L."/>
            <person name="Cao X."/>
            <person name="Chen Y.R."/>
            <person name="Chellapilla S."/>
            <person name="Goldsmith M.R."/>
            <person name="Grosse-Wilde E."/>
            <person name="Heckel D.G."/>
            <person name="Herndon N."/>
            <person name="Jiang H."/>
            <person name="Papanicolaou A."/>
            <person name="Qu J."/>
            <person name="Soulages J.L."/>
            <person name="Vogel H."/>
            <person name="Walters J."/>
            <person name="Waterhouse R.M."/>
            <person name="Ahn S.J."/>
            <person name="Almeida F.C."/>
            <person name="An C."/>
            <person name="Aqrawi P."/>
            <person name="Bretschneider A."/>
            <person name="Bryant W.B."/>
            <person name="Bucks S."/>
            <person name="Chao H."/>
            <person name="Chevignon G."/>
            <person name="Christen J.M."/>
            <person name="Clarke D.F."/>
            <person name="Dittmer N.T."/>
            <person name="Ferguson L.C.F."/>
            <person name="Garavelou S."/>
            <person name="Gordon K.H.J."/>
            <person name="Gunaratna R.T."/>
            <person name="Han Y."/>
            <person name="Hauser F."/>
            <person name="He Y."/>
            <person name="Heidel-Fischer H."/>
            <person name="Hirsh A."/>
            <person name="Hu Y."/>
            <person name="Jiang H."/>
            <person name="Kalra D."/>
            <person name="Klinner C."/>
            <person name="Konig C."/>
            <person name="Kovar C."/>
            <person name="Kroll A.R."/>
            <person name="Kuwar S.S."/>
            <person name="Lee S.L."/>
            <person name="Lehman R."/>
            <person name="Li K."/>
            <person name="Li Z."/>
            <person name="Liang H."/>
            <person name="Lovelace S."/>
            <person name="Lu Z."/>
            <person name="Mansfield J.H."/>
            <person name="McCulloch K.J."/>
            <person name="Mathew T."/>
            <person name="Morton B."/>
            <person name="Muzny D.M."/>
            <person name="Neunemann D."/>
            <person name="Ongeri F."/>
            <person name="Pauchet Y."/>
            <person name="Pu L.L."/>
            <person name="Pyrousis I."/>
            <person name="Rao X.J."/>
            <person name="Redding A."/>
            <person name="Roesel C."/>
            <person name="Sanchez-Gracia A."/>
            <person name="Schaack S."/>
            <person name="Shukla A."/>
            <person name="Tetreau G."/>
            <person name="Wang Y."/>
            <person name="Xiong G.H."/>
            <person name="Traut W."/>
            <person name="Walsh T.K."/>
            <person name="Worley K.C."/>
            <person name="Wu D."/>
            <person name="Wu W."/>
            <person name="Wu Y.Q."/>
            <person name="Zhang X."/>
            <person name="Zou Z."/>
            <person name="Zucker H."/>
            <person name="Briscoe A.D."/>
            <person name="Burmester T."/>
            <person name="Clem R.J."/>
            <person name="Feyereisen R."/>
            <person name="Grimmelikhuijzen C.J.P."/>
            <person name="Hamodrakas S.J."/>
            <person name="Hansson B.S."/>
            <person name="Huguet E."/>
            <person name="Jermiin L.S."/>
            <person name="Lan Q."/>
            <person name="Lehman H.K."/>
            <person name="Lorenzen M."/>
            <person name="Merzendorfer H."/>
            <person name="Michalopoulos I."/>
            <person name="Morton D.B."/>
            <person name="Muthukrishnan S."/>
            <person name="Oakeshott J.G."/>
            <person name="Palmer W."/>
            <person name="Park Y."/>
            <person name="Passarelli A.L."/>
            <person name="Rozas J."/>
            <person name="Schwartz L.M."/>
            <person name="Smith W."/>
            <person name="Southgate A."/>
            <person name="Vilcinskas A."/>
            <person name="Vogt R."/>
            <person name="Wang P."/>
            <person name="Werren J."/>
            <person name="Yu X.Q."/>
            <person name="Zhou J.J."/>
            <person name="Brown S.J."/>
            <person name="Scherer S.E."/>
            <person name="Richards S."/>
            <person name="Blissard G.W."/>
        </authorList>
    </citation>
    <scope>NUCLEOTIDE SEQUENCE</scope>
</reference>
<feature type="transmembrane region" description="Helical" evidence="12">
    <location>
        <begin position="135"/>
        <end position="158"/>
    </location>
</feature>
<dbReference type="PANTHER" id="PTHR15422:SF43">
    <property type="entry name" value="ASCORBATE FERRIREDUCTASE (TRANSMEMBRANE)"/>
    <property type="match status" value="1"/>
</dbReference>
<evidence type="ECO:0000313" key="14">
    <source>
        <dbReference type="EMBL" id="KAG6441016.1"/>
    </source>
</evidence>
<comment type="caution">
    <text evidence="14">The sequence shown here is derived from an EMBL/GenBank/DDBJ whole genome shotgun (WGS) entry which is preliminary data.</text>
</comment>
<dbReference type="GO" id="GO:0046872">
    <property type="term" value="F:metal ion binding"/>
    <property type="evidence" value="ECO:0007669"/>
    <property type="project" value="UniProtKB-KW"/>
</dbReference>
<dbReference type="PROSITE" id="PS50939">
    <property type="entry name" value="CYTOCHROME_B561"/>
    <property type="match status" value="1"/>
</dbReference>
<feature type="transmembrane region" description="Helical" evidence="12">
    <location>
        <begin position="33"/>
        <end position="53"/>
    </location>
</feature>
<dbReference type="Gene3D" id="1.20.120.1770">
    <property type="match status" value="1"/>
</dbReference>
<proteinExistence type="predicted"/>
<evidence type="ECO:0000256" key="10">
    <source>
        <dbReference type="ARBA" id="ARBA00023136"/>
    </source>
</evidence>
<name>A0A921YKR5_MANSE</name>
<dbReference type="InterPro" id="IPR006593">
    <property type="entry name" value="Cyt_b561/ferric_Rdtase_TM"/>
</dbReference>
<keyword evidence="3" id="KW-0813">Transport</keyword>
<evidence type="ECO:0000256" key="5">
    <source>
        <dbReference type="ARBA" id="ARBA00022692"/>
    </source>
</evidence>
<dbReference type="SMART" id="SM00665">
    <property type="entry name" value="B561"/>
    <property type="match status" value="1"/>
</dbReference>
<keyword evidence="5 12" id="KW-0812">Transmembrane</keyword>
<comment type="cofactor">
    <cofactor evidence="1">
        <name>heme b</name>
        <dbReference type="ChEBI" id="CHEBI:60344"/>
    </cofactor>
</comment>
<evidence type="ECO:0000256" key="11">
    <source>
        <dbReference type="ARBA" id="ARBA00024225"/>
    </source>
</evidence>
<keyword evidence="4" id="KW-0349">Heme</keyword>
<keyword evidence="8 12" id="KW-1133">Transmembrane helix</keyword>
<keyword evidence="6" id="KW-0479">Metal-binding</keyword>
<keyword evidence="9" id="KW-0408">Iron</keyword>
<reference evidence="14" key="2">
    <citation type="submission" date="2020-12" db="EMBL/GenBank/DDBJ databases">
        <authorList>
            <person name="Kanost M."/>
        </authorList>
    </citation>
    <scope>NUCLEOTIDE SEQUENCE</scope>
</reference>
<gene>
    <name evidence="14" type="ORF">O3G_MSEX001596</name>
</gene>
<feature type="transmembrane region" description="Helical" evidence="12">
    <location>
        <begin position="65"/>
        <end position="84"/>
    </location>
</feature>
<evidence type="ECO:0000256" key="9">
    <source>
        <dbReference type="ARBA" id="ARBA00023004"/>
    </source>
</evidence>
<dbReference type="GO" id="GO:0016020">
    <property type="term" value="C:membrane"/>
    <property type="evidence" value="ECO:0007669"/>
    <property type="project" value="UniProtKB-SubCell"/>
</dbReference>